<dbReference type="AlphaFoldDB" id="A0A218UHM3"/>
<evidence type="ECO:0000313" key="2">
    <source>
        <dbReference type="Proteomes" id="UP000197619"/>
    </source>
</evidence>
<keyword evidence="2" id="KW-1185">Reference proteome</keyword>
<dbReference type="EMBL" id="MUZQ01000304">
    <property type="protein sequence ID" value="OWK53088.1"/>
    <property type="molecule type" value="Genomic_DNA"/>
</dbReference>
<dbReference type="Proteomes" id="UP000197619">
    <property type="component" value="Unassembled WGS sequence"/>
</dbReference>
<protein>
    <submittedName>
        <fullName evidence="1">Uncharacterized protein</fullName>
    </submittedName>
</protein>
<gene>
    <name evidence="1" type="ORF">RLOC_00005194</name>
</gene>
<sequence length="140" mass="15374">MYPRPKLFPPQTCAALIDPREPYKLTSGTWTAEFSFPGKMACDCAQSSLGLRSQDVKATIAVLSFILSSAAKHKYRQRVSVKVSCSSWDCAKLVPLLFCHIPPELEDLTLEMNPGEASPALDRGVKCLAFLNEPGLSLKE</sequence>
<name>A0A218UHM3_9PASE</name>
<accession>A0A218UHM3</accession>
<evidence type="ECO:0000313" key="1">
    <source>
        <dbReference type="EMBL" id="OWK53088.1"/>
    </source>
</evidence>
<organism evidence="1 2">
    <name type="scientific">Lonchura striata</name>
    <name type="common">white-rumped munia</name>
    <dbReference type="NCBI Taxonomy" id="40157"/>
    <lineage>
        <taxon>Eukaryota</taxon>
        <taxon>Metazoa</taxon>
        <taxon>Chordata</taxon>
        <taxon>Craniata</taxon>
        <taxon>Vertebrata</taxon>
        <taxon>Euteleostomi</taxon>
        <taxon>Archelosauria</taxon>
        <taxon>Archosauria</taxon>
        <taxon>Dinosauria</taxon>
        <taxon>Saurischia</taxon>
        <taxon>Theropoda</taxon>
        <taxon>Coelurosauria</taxon>
        <taxon>Aves</taxon>
        <taxon>Neognathae</taxon>
        <taxon>Neoaves</taxon>
        <taxon>Telluraves</taxon>
        <taxon>Australaves</taxon>
        <taxon>Passeriformes</taxon>
        <taxon>Passeroidea</taxon>
        <taxon>Estrildidae</taxon>
        <taxon>Estrildinae</taxon>
        <taxon>Lonchura</taxon>
    </lineage>
</organism>
<comment type="caution">
    <text evidence="1">The sequence shown here is derived from an EMBL/GenBank/DDBJ whole genome shotgun (WGS) entry which is preliminary data.</text>
</comment>
<reference evidence="1 2" key="1">
    <citation type="submission" date="2017-05" db="EMBL/GenBank/DDBJ databases">
        <title>Genome of assembly of the Bengalese finch, Lonchura striata domestica.</title>
        <authorList>
            <person name="Colquitt B.M."/>
            <person name="Brainard M.S."/>
        </authorList>
    </citation>
    <scope>NUCLEOTIDE SEQUENCE [LARGE SCALE GENOMIC DNA]</scope>
    <source>
        <strain evidence="1">White83orange57</strain>
    </source>
</reference>
<proteinExistence type="predicted"/>